<protein>
    <submittedName>
        <fullName evidence="4">LytR cell envelope-related transcriptional attenuator</fullName>
    </submittedName>
</protein>
<accession>A0A1I6QVW4</accession>
<feature type="domain" description="LytR/CpsA/Psr regulator C-terminal" evidence="3">
    <location>
        <begin position="128"/>
        <end position="217"/>
    </location>
</feature>
<keyword evidence="5" id="KW-1185">Reference proteome</keyword>
<dbReference type="Gene3D" id="3.30.70.2390">
    <property type="match status" value="1"/>
</dbReference>
<dbReference type="Pfam" id="PF13399">
    <property type="entry name" value="LytR_C"/>
    <property type="match status" value="1"/>
</dbReference>
<feature type="region of interest" description="Disordered" evidence="1">
    <location>
        <begin position="37"/>
        <end position="123"/>
    </location>
</feature>
<feature type="transmembrane region" description="Helical" evidence="2">
    <location>
        <begin position="15"/>
        <end position="36"/>
    </location>
</feature>
<evidence type="ECO:0000256" key="1">
    <source>
        <dbReference type="SAM" id="MobiDB-lite"/>
    </source>
</evidence>
<name>A0A1I6QVW4_9PSEU</name>
<dbReference type="AlphaFoldDB" id="A0A1I6QVW4"/>
<feature type="compositionally biased region" description="Low complexity" evidence="1">
    <location>
        <begin position="52"/>
        <end position="68"/>
    </location>
</feature>
<dbReference type="RefSeq" id="WP_093415481.1">
    <property type="nucleotide sequence ID" value="NZ_FOZX01000002.1"/>
</dbReference>
<evidence type="ECO:0000256" key="2">
    <source>
        <dbReference type="SAM" id="Phobius"/>
    </source>
</evidence>
<evidence type="ECO:0000313" key="5">
    <source>
        <dbReference type="Proteomes" id="UP000198852"/>
    </source>
</evidence>
<sequence length="224" mass="22296">MSVGEPSGGPGGAKLIGLGLIGVGVLAAVFGTVSLMSGESSDTAQPLPPDPSSQVQSPPKPAPSTVAPPVQPPPVAPPPVSEPPQSAQPGPGQAPGAGQSTGSGSGESTGSGQSQDIPVGSGKGSEQIIVRVYNNSTISGLAHRAAEDLRKAGYQVPEVGNYAAGTIPTTTVYFRPGTDEERQAKELAARIGARADARFDGIQDATPGLIAIITNDYKGPSVGK</sequence>
<dbReference type="OrthoDB" id="4427486at2"/>
<evidence type="ECO:0000313" key="4">
    <source>
        <dbReference type="EMBL" id="SFS56677.1"/>
    </source>
</evidence>
<dbReference type="InterPro" id="IPR027381">
    <property type="entry name" value="LytR/CpsA/Psr_C"/>
</dbReference>
<evidence type="ECO:0000259" key="3">
    <source>
        <dbReference type="Pfam" id="PF13399"/>
    </source>
</evidence>
<gene>
    <name evidence="4" type="ORF">SAMN05660874_01974</name>
</gene>
<dbReference type="Proteomes" id="UP000198852">
    <property type="component" value="Unassembled WGS sequence"/>
</dbReference>
<keyword evidence="2" id="KW-0472">Membrane</keyword>
<feature type="compositionally biased region" description="Gly residues" evidence="1">
    <location>
        <begin position="93"/>
        <end position="109"/>
    </location>
</feature>
<dbReference type="EMBL" id="FOZX01000002">
    <property type="protein sequence ID" value="SFS56677.1"/>
    <property type="molecule type" value="Genomic_DNA"/>
</dbReference>
<feature type="compositionally biased region" description="Low complexity" evidence="1">
    <location>
        <begin position="83"/>
        <end position="92"/>
    </location>
</feature>
<keyword evidence="2" id="KW-1133">Transmembrane helix</keyword>
<dbReference type="STRING" id="95161.SAMN05660874_01974"/>
<organism evidence="4 5">
    <name type="scientific">Saccharopolyspora flava</name>
    <dbReference type="NCBI Taxonomy" id="95161"/>
    <lineage>
        <taxon>Bacteria</taxon>
        <taxon>Bacillati</taxon>
        <taxon>Actinomycetota</taxon>
        <taxon>Actinomycetes</taxon>
        <taxon>Pseudonocardiales</taxon>
        <taxon>Pseudonocardiaceae</taxon>
        <taxon>Saccharopolyspora</taxon>
    </lineage>
</organism>
<feature type="compositionally biased region" description="Pro residues" evidence="1">
    <location>
        <begin position="69"/>
        <end position="82"/>
    </location>
</feature>
<reference evidence="5" key="1">
    <citation type="submission" date="2016-10" db="EMBL/GenBank/DDBJ databases">
        <authorList>
            <person name="Varghese N."/>
            <person name="Submissions S."/>
        </authorList>
    </citation>
    <scope>NUCLEOTIDE SEQUENCE [LARGE SCALE GENOMIC DNA]</scope>
    <source>
        <strain evidence="5">DSM 44771</strain>
    </source>
</reference>
<keyword evidence="2" id="KW-0812">Transmembrane</keyword>
<proteinExistence type="predicted"/>